<reference evidence="5" key="1">
    <citation type="submission" date="2017-02" db="UniProtKB">
        <authorList>
            <consortium name="WormBaseParasite"/>
        </authorList>
    </citation>
    <scope>IDENTIFICATION</scope>
</reference>
<protein>
    <recommendedName>
        <fullName evidence="6">Thiamine transporter 1</fullName>
    </recommendedName>
</protein>
<feature type="transmembrane region" description="Helical" evidence="2">
    <location>
        <begin position="182"/>
        <end position="203"/>
    </location>
</feature>
<dbReference type="SUPFAM" id="SSF103473">
    <property type="entry name" value="MFS general substrate transporter"/>
    <property type="match status" value="1"/>
</dbReference>
<dbReference type="Gene3D" id="1.20.1250.20">
    <property type="entry name" value="MFS general substrate transporter like domains"/>
    <property type="match status" value="1"/>
</dbReference>
<evidence type="ECO:0000313" key="4">
    <source>
        <dbReference type="Proteomes" id="UP000276776"/>
    </source>
</evidence>
<dbReference type="PANTHER" id="PTHR10686">
    <property type="entry name" value="FOLATE TRANSPORTER"/>
    <property type="match status" value="1"/>
</dbReference>
<dbReference type="InterPro" id="IPR036259">
    <property type="entry name" value="MFS_trans_sf"/>
</dbReference>
<keyword evidence="2" id="KW-0472">Membrane</keyword>
<feature type="transmembrane region" description="Helical" evidence="2">
    <location>
        <begin position="392"/>
        <end position="417"/>
    </location>
</feature>
<feature type="transmembrane region" description="Helical" evidence="2">
    <location>
        <begin position="277"/>
        <end position="296"/>
    </location>
</feature>
<sequence length="442" mass="50056">METLNSKQFEDILDMHWKLTIILVCAFGIIKEFRPATPFLTPYLITHPKNFTNVQLYSEIYPFWTYSYFVALIPSLFLTDFLRYKPVVVLEAVTLCATWILLIWGKTVWQMQIMQIMFGIASACELGYESYMFLIVDFKYYVSVSSYTRAATQIGRFFAYALAQFLVSFNYGSYLLLNQISFVAVCLTIPIALCFPPVTVSILRKKECKNADLNVIHSIFSERSTSLEQCDPSHCRITSESSQSANISAGILKYFRATCVQFTIFTRNKNVLKWSMWWALTTCGVYQVMNYIQTLWATMQVLSETYNGITECANTFIGAAISFSVQYVHLDWKENAEIILALTSGIIAVLLVIMPLCQSITPAYILYVGVIAIYNFLMTAACAAIASELDSASYAFVFGINTFIALSLESSLTLIVADKHGFALSIQKQVFLIFLSIFNENI</sequence>
<comment type="similarity">
    <text evidence="1">Belongs to the reduced folate carrier (RFC) transporter (TC 2.A.48) family.</text>
</comment>
<feature type="transmembrane region" description="Helical" evidence="2">
    <location>
        <begin position="338"/>
        <end position="357"/>
    </location>
</feature>
<dbReference type="WBParaSite" id="TCLT_0001057801-mRNA-1">
    <property type="protein sequence ID" value="TCLT_0001057801-mRNA-1"/>
    <property type="gene ID" value="TCLT_0001057801"/>
</dbReference>
<evidence type="ECO:0000256" key="1">
    <source>
        <dbReference type="ARBA" id="ARBA00005773"/>
    </source>
</evidence>
<keyword evidence="2" id="KW-1133">Transmembrane helix</keyword>
<proteinExistence type="inferred from homology"/>
<evidence type="ECO:0000313" key="5">
    <source>
        <dbReference type="WBParaSite" id="TCLT_0001057801-mRNA-1"/>
    </source>
</evidence>
<keyword evidence="2" id="KW-0812">Transmembrane</keyword>
<evidence type="ECO:0000313" key="3">
    <source>
        <dbReference type="EMBL" id="VDN08269.1"/>
    </source>
</evidence>
<evidence type="ECO:0000256" key="2">
    <source>
        <dbReference type="SAM" id="Phobius"/>
    </source>
</evidence>
<gene>
    <name evidence="3" type="ORF">TCLT_LOCUS10567</name>
</gene>
<feature type="transmembrane region" description="Helical" evidence="2">
    <location>
        <begin position="86"/>
        <end position="104"/>
    </location>
</feature>
<evidence type="ECO:0008006" key="6">
    <source>
        <dbReference type="Google" id="ProtNLM"/>
    </source>
</evidence>
<dbReference type="AlphaFoldDB" id="A0A0N5DBL6"/>
<dbReference type="OMA" id="WAISSAC"/>
<dbReference type="NCBIfam" id="TIGR00806">
    <property type="entry name" value="rfc"/>
    <property type="match status" value="1"/>
</dbReference>
<dbReference type="GO" id="GO:0005886">
    <property type="term" value="C:plasma membrane"/>
    <property type="evidence" value="ECO:0007669"/>
    <property type="project" value="TreeGrafter"/>
</dbReference>
<dbReference type="OrthoDB" id="18814at2759"/>
<dbReference type="InterPro" id="IPR002666">
    <property type="entry name" value="Folate_carrier"/>
</dbReference>
<dbReference type="Pfam" id="PF01770">
    <property type="entry name" value="Folate_carrier"/>
    <property type="match status" value="1"/>
</dbReference>
<feature type="transmembrane region" description="Helical" evidence="2">
    <location>
        <begin position="364"/>
        <end position="386"/>
    </location>
</feature>
<dbReference type="GO" id="GO:0090482">
    <property type="term" value="F:vitamin transmembrane transporter activity"/>
    <property type="evidence" value="ECO:0007669"/>
    <property type="project" value="InterPro"/>
</dbReference>
<name>A0A0N5DBL6_THECL</name>
<dbReference type="PANTHER" id="PTHR10686:SF20">
    <property type="entry name" value="FOLATE TRANSPORTER 1"/>
    <property type="match status" value="1"/>
</dbReference>
<feature type="transmembrane region" description="Helical" evidence="2">
    <location>
        <begin position="157"/>
        <end position="176"/>
    </location>
</feature>
<reference evidence="3 4" key="2">
    <citation type="submission" date="2018-11" db="EMBL/GenBank/DDBJ databases">
        <authorList>
            <consortium name="Pathogen Informatics"/>
        </authorList>
    </citation>
    <scope>NUCLEOTIDE SEQUENCE [LARGE SCALE GENOMIC DNA]</scope>
</reference>
<organism evidence="5">
    <name type="scientific">Thelazia callipaeda</name>
    <name type="common">Oriental eyeworm</name>
    <name type="synonym">Parasitic nematode</name>
    <dbReference type="NCBI Taxonomy" id="103827"/>
    <lineage>
        <taxon>Eukaryota</taxon>
        <taxon>Metazoa</taxon>
        <taxon>Ecdysozoa</taxon>
        <taxon>Nematoda</taxon>
        <taxon>Chromadorea</taxon>
        <taxon>Rhabditida</taxon>
        <taxon>Spirurina</taxon>
        <taxon>Spiruromorpha</taxon>
        <taxon>Thelazioidea</taxon>
        <taxon>Thelaziidae</taxon>
        <taxon>Thelazia</taxon>
    </lineage>
</organism>
<feature type="transmembrane region" description="Helical" evidence="2">
    <location>
        <begin position="116"/>
        <end position="136"/>
    </location>
</feature>
<keyword evidence="4" id="KW-1185">Reference proteome</keyword>
<feature type="transmembrane region" description="Helical" evidence="2">
    <location>
        <begin position="60"/>
        <end position="79"/>
    </location>
</feature>
<accession>A0A0N5DBL6</accession>
<dbReference type="EMBL" id="UYYF01005182">
    <property type="protein sequence ID" value="VDN08269.1"/>
    <property type="molecule type" value="Genomic_DNA"/>
</dbReference>
<dbReference type="Proteomes" id="UP000276776">
    <property type="component" value="Unassembled WGS sequence"/>
</dbReference>
<feature type="transmembrane region" description="Helical" evidence="2">
    <location>
        <begin position="12"/>
        <end position="30"/>
    </location>
</feature>